<comment type="catalytic activity">
    <reaction evidence="12">
        <text>L-seryl-[protein] + GDP-beta-L-fucose = 3-O-(alpha-L-fucosyl)-L-seryl-[protein] + GDP + H(+)</text>
        <dbReference type="Rhea" id="RHEA:63644"/>
        <dbReference type="Rhea" id="RHEA-COMP:9863"/>
        <dbReference type="Rhea" id="RHEA-COMP:17914"/>
        <dbReference type="ChEBI" id="CHEBI:15378"/>
        <dbReference type="ChEBI" id="CHEBI:29999"/>
        <dbReference type="ChEBI" id="CHEBI:57273"/>
        <dbReference type="ChEBI" id="CHEBI:58189"/>
        <dbReference type="ChEBI" id="CHEBI:189632"/>
        <dbReference type="EC" id="2.4.1.221"/>
    </reaction>
    <physiologicalReaction direction="left-to-right" evidence="12">
        <dbReference type="Rhea" id="RHEA:63645"/>
    </physiologicalReaction>
</comment>
<keyword evidence="4" id="KW-0808">Transferase</keyword>
<evidence type="ECO:0000313" key="13">
    <source>
        <dbReference type="EMBL" id="VDM32477.1"/>
    </source>
</evidence>
<organism evidence="15">
    <name type="scientific">Hydatigena taeniaeformis</name>
    <name type="common">Feline tapeworm</name>
    <name type="synonym">Taenia taeniaeformis</name>
    <dbReference type="NCBI Taxonomy" id="6205"/>
    <lineage>
        <taxon>Eukaryota</taxon>
        <taxon>Metazoa</taxon>
        <taxon>Spiralia</taxon>
        <taxon>Lophotrochozoa</taxon>
        <taxon>Platyhelminthes</taxon>
        <taxon>Cestoda</taxon>
        <taxon>Eucestoda</taxon>
        <taxon>Cyclophyllidea</taxon>
        <taxon>Taeniidae</taxon>
        <taxon>Hydatigera</taxon>
    </lineage>
</organism>
<accession>A0A158RES9</accession>
<dbReference type="PANTHER" id="PTHR13398">
    <property type="entry name" value="GDP-FUCOSE PROTEIN O-FUCOSYLTRANSFERASE 2"/>
    <property type="match status" value="1"/>
</dbReference>
<evidence type="ECO:0000256" key="9">
    <source>
        <dbReference type="ARBA" id="ARBA00026232"/>
    </source>
</evidence>
<evidence type="ECO:0000256" key="5">
    <source>
        <dbReference type="ARBA" id="ARBA00022824"/>
    </source>
</evidence>
<reference evidence="13 14" key="2">
    <citation type="submission" date="2018-11" db="EMBL/GenBank/DDBJ databases">
        <authorList>
            <consortium name="Pathogen Informatics"/>
        </authorList>
    </citation>
    <scope>NUCLEOTIDE SEQUENCE [LARGE SCALE GENOMIC DNA]</scope>
</reference>
<evidence type="ECO:0000313" key="14">
    <source>
        <dbReference type="Proteomes" id="UP000274429"/>
    </source>
</evidence>
<dbReference type="PANTHER" id="PTHR13398:SF0">
    <property type="entry name" value="GDP-FUCOSE PROTEIN O-FUCOSYLTRANSFERASE 2"/>
    <property type="match status" value="1"/>
</dbReference>
<dbReference type="GO" id="GO:0006004">
    <property type="term" value="P:fucose metabolic process"/>
    <property type="evidence" value="ECO:0007669"/>
    <property type="project" value="UniProtKB-KW"/>
</dbReference>
<reference evidence="15" key="1">
    <citation type="submission" date="2016-04" db="UniProtKB">
        <authorList>
            <consortium name="WormBaseParasite"/>
        </authorList>
    </citation>
    <scope>IDENTIFICATION</scope>
</reference>
<dbReference type="InterPro" id="IPR019378">
    <property type="entry name" value="GDP-Fuc_O-FucTrfase"/>
</dbReference>
<dbReference type="GO" id="GO:0005783">
    <property type="term" value="C:endoplasmic reticulum"/>
    <property type="evidence" value="ECO:0007669"/>
    <property type="project" value="UniProtKB-SubCell"/>
</dbReference>
<keyword evidence="14" id="KW-1185">Reference proteome</keyword>
<dbReference type="AlphaFoldDB" id="A0A158RES9"/>
<evidence type="ECO:0000256" key="10">
    <source>
        <dbReference type="ARBA" id="ARBA00033083"/>
    </source>
</evidence>
<dbReference type="GO" id="GO:0046922">
    <property type="term" value="F:peptide-O-fucosyltransferase activity"/>
    <property type="evidence" value="ECO:0007669"/>
    <property type="project" value="UniProtKB-EC"/>
</dbReference>
<evidence type="ECO:0000256" key="3">
    <source>
        <dbReference type="ARBA" id="ARBA00012196"/>
    </source>
</evidence>
<evidence type="ECO:0000256" key="4">
    <source>
        <dbReference type="ARBA" id="ARBA00022679"/>
    </source>
</evidence>
<dbReference type="Proteomes" id="UP000274429">
    <property type="component" value="Unassembled WGS sequence"/>
</dbReference>
<evidence type="ECO:0000256" key="12">
    <source>
        <dbReference type="ARBA" id="ARBA00048647"/>
    </source>
</evidence>
<keyword evidence="7" id="KW-0119">Carbohydrate metabolism</keyword>
<evidence type="ECO:0000256" key="8">
    <source>
        <dbReference type="ARBA" id="ARBA00025803"/>
    </source>
</evidence>
<dbReference type="InterPro" id="IPR045130">
    <property type="entry name" value="OFUT2-like"/>
</dbReference>
<dbReference type="Gene3D" id="3.40.50.11340">
    <property type="match status" value="1"/>
</dbReference>
<keyword evidence="6" id="KW-0294">Fucose metabolism</keyword>
<dbReference type="EC" id="2.4.1.221" evidence="3"/>
<dbReference type="EMBL" id="UYWX01020429">
    <property type="protein sequence ID" value="VDM32477.1"/>
    <property type="molecule type" value="Genomic_DNA"/>
</dbReference>
<keyword evidence="5" id="KW-0256">Endoplasmic reticulum</keyword>
<comment type="pathway">
    <text evidence="2">Protein modification; protein glycosylation.</text>
</comment>
<proteinExistence type="inferred from homology"/>
<comment type="catalytic activity">
    <reaction evidence="11">
        <text>L-threonyl-[protein] + GDP-beta-L-fucose = 3-O-(alpha-L-fucosyl)-L-threonyl-[protein] + GDP + H(+)</text>
        <dbReference type="Rhea" id="RHEA:70491"/>
        <dbReference type="Rhea" id="RHEA-COMP:11060"/>
        <dbReference type="Rhea" id="RHEA-COMP:17915"/>
        <dbReference type="ChEBI" id="CHEBI:15378"/>
        <dbReference type="ChEBI" id="CHEBI:30013"/>
        <dbReference type="ChEBI" id="CHEBI:57273"/>
        <dbReference type="ChEBI" id="CHEBI:58189"/>
        <dbReference type="ChEBI" id="CHEBI:189631"/>
        <dbReference type="EC" id="2.4.1.221"/>
    </reaction>
    <physiologicalReaction direction="left-to-right" evidence="11">
        <dbReference type="Rhea" id="RHEA:70492"/>
    </physiologicalReaction>
</comment>
<evidence type="ECO:0000256" key="7">
    <source>
        <dbReference type="ARBA" id="ARBA00023277"/>
    </source>
</evidence>
<dbReference type="OrthoDB" id="422368at2759"/>
<evidence type="ECO:0000256" key="2">
    <source>
        <dbReference type="ARBA" id="ARBA00004922"/>
    </source>
</evidence>
<evidence type="ECO:0000256" key="1">
    <source>
        <dbReference type="ARBA" id="ARBA00004240"/>
    </source>
</evidence>
<protein>
    <recommendedName>
        <fullName evidence="9">GDP-fucose protein O-fucosyltransferase 2</fullName>
        <ecNumber evidence="3">2.4.1.221</ecNumber>
    </recommendedName>
    <alternativeName>
        <fullName evidence="10">Peptide-O-fucosyltransferase 2</fullName>
    </alternativeName>
</protein>
<evidence type="ECO:0000256" key="6">
    <source>
        <dbReference type="ARBA" id="ARBA00023253"/>
    </source>
</evidence>
<dbReference type="STRING" id="6205.A0A158RES9"/>
<sequence>MLFFRVLRDFSQYPLNGLNGENFRNYNWTLVLAPWSQTLHWRRQNSSLYHAQPWSTFFNVESLNLFIPVIEYDEFLQQGAVSLDNIAARSAKKLLLDAAFVVKQFDLAQTQNKVRLEAPKVVSDANGYAHFMCEDDQIISNIIRTPDNVTYVYIDTETNESPLVANVLQCLHGVLHAVELASVLSRYIEEHPELTFIYIGEAENLISGVWSEWSQQYWTARRSMEFARRLTILGDSFRRAVLNSEDDEDRTVAPSSWLYQPWPRSPARGGPYLGLHWRRGDFPHSPSPLTVATQTLQAIQLRAEEVRLPNGQILPIFLATDADPEDITQLEQLLSPHKVYRFTPEVSKGGSLLPGELAIIDQWICAHARLFVGSVPSTFTFRIAEEREIMNFPAALTFNSLCPIEGADVVMLENRGMSSECEGLTPWSIVLEPRYTINTSMTLVKTEL</sequence>
<comment type="similarity">
    <text evidence="8">Belongs to the glycosyltransferase 68 family.</text>
</comment>
<name>A0A158RES9_HYDTA</name>
<dbReference type="Pfam" id="PF10250">
    <property type="entry name" value="O-FucT"/>
    <property type="match status" value="1"/>
</dbReference>
<gene>
    <name evidence="13" type="ORF">TTAC_LOCUS7995</name>
</gene>
<dbReference type="Gene3D" id="3.40.50.11350">
    <property type="match status" value="1"/>
</dbReference>
<evidence type="ECO:0000313" key="15">
    <source>
        <dbReference type="WBParaSite" id="TTAC_0000801001-mRNA-1"/>
    </source>
</evidence>
<comment type="subcellular location">
    <subcellularLocation>
        <location evidence="1">Endoplasmic reticulum</location>
    </subcellularLocation>
</comment>
<evidence type="ECO:0000256" key="11">
    <source>
        <dbReference type="ARBA" id="ARBA00047273"/>
    </source>
</evidence>
<dbReference type="WBParaSite" id="TTAC_0000801001-mRNA-1">
    <property type="protein sequence ID" value="TTAC_0000801001-mRNA-1"/>
    <property type="gene ID" value="TTAC_0000801001"/>
</dbReference>